<dbReference type="SMART" id="SM00827">
    <property type="entry name" value="PKS_AT"/>
    <property type="match status" value="1"/>
</dbReference>
<dbReference type="Pfam" id="PF14765">
    <property type="entry name" value="PS-DH"/>
    <property type="match status" value="1"/>
</dbReference>
<name>A0A4R2JLB8_9PSEU</name>
<dbReference type="PANTHER" id="PTHR43775">
    <property type="entry name" value="FATTY ACID SYNTHASE"/>
    <property type="match status" value="1"/>
</dbReference>
<feature type="domain" description="Ketosynthase family 3 (KS3)" evidence="5">
    <location>
        <begin position="3"/>
        <end position="457"/>
    </location>
</feature>
<keyword evidence="3" id="KW-0808">Transferase</keyword>
<dbReference type="Pfam" id="PF21089">
    <property type="entry name" value="PKS_DH_N"/>
    <property type="match status" value="1"/>
</dbReference>
<dbReference type="InterPro" id="IPR001227">
    <property type="entry name" value="Ac_transferase_dom_sf"/>
</dbReference>
<dbReference type="GO" id="GO:0005886">
    <property type="term" value="C:plasma membrane"/>
    <property type="evidence" value="ECO:0007669"/>
    <property type="project" value="TreeGrafter"/>
</dbReference>
<dbReference type="SUPFAM" id="SSF52151">
    <property type="entry name" value="FabD/lysophospholipase-like"/>
    <property type="match status" value="1"/>
</dbReference>
<evidence type="ECO:0000256" key="3">
    <source>
        <dbReference type="ARBA" id="ARBA00022679"/>
    </source>
</evidence>
<evidence type="ECO:0000256" key="1">
    <source>
        <dbReference type="ARBA" id="ARBA00022450"/>
    </source>
</evidence>
<dbReference type="CDD" id="cd00833">
    <property type="entry name" value="PKS"/>
    <property type="match status" value="1"/>
</dbReference>
<sequence>MSSPRIAVVGMACHYPDAHSPAELWHTVHTGRKAFRALPPGRLSPAYLGDRGDPDRTYVTHAGVLRDWEFDRARFHVPVNVHRAVDHTHWLALQTAAEAFADAGFPDADALPRDEVGVVLGNSLGGEFSRAAQLRVRWPFLAAAAAEALRRGDVSADRTATVLAELERAVKEPFPEPTDETLAGALANTIAGRICNHFDLHGGGYTVDGACSSSLLAVVHAARAVATGEWRFAVAGGVDLSIDPLELVGFARVGVLAVDQMRVYDADPTGFLPGEGCGVVILTTVDEADRRGLPVHAELLGWGIASDGAGGLTRPSVTGQLQAMRRAYRMAGIDPGATDLVEGHGTGTAVGDQAEIEALCQLRSAGGRPAALGSVKANIGHTKAAAGVAGLLKAVLAARASVLPPTSGCVDPHPLLQTPDCPLRTVIEPEPWTAPNRYAAVSALGFGGINTHIVIGNRTAASAAVPAPVFPAHHAIVLMGADSASQLADSLATHAPWFGRLSSAEMHDVAATTYGAAADSPVRCALVAANPTELGAAAVAAAARLADWDGSLTVATGFVLAAGPPPPVGLLFPGQAAPVRTELPSWAKHLAVPDMPATPKSTVDTSAAQPAILRQSLAGMAWLAALGCEPAAAAGHSLGEIAALVWSGALAPEAAMDFVAARGRLMADHGTPGTTMASLDASPATVTGLIRSTWVVIACQNGPRRTVVAGPVDEIDLVLTRARSAGIAATPLPVSHGFHSPAMEPAISPLRTLLAGVRFDRLQRPVLSTVTGHLLADDTDLADLLLTQLTAPVRFQDALAALSVRCGLLVEVGPGHTLSGLAADCAPGTPVVTLDCGGPPRAHALATAALVACGAGSAAVWFAGRGHRRLPPGTPMSFLDNPCETSNAAPRGVTPTAQPSPAVSDADPMRALRDRLATECDLPRSGITPATSMSRDLHLSSLRIIALITGVATELGRKAPSALPVFADATVGEIAEALAELDVTDDHTGAGPPGVREWVRAFTHRWVPWTPSGTAADLDWTVHAPHGHWLHQVLTRRPGHRTALAVFVPTEAGTSEVASALRAIAGHRPGVLLVVHHGHPAAAAVGRSAYAELPGCATTVLRVPAEARDLDTGLVTAAGYREFQAGADGSVTHPRTTPFPLVASADPPIAPGEVCLVTGGVTGITAHAAIALARRTGCTLVFVGRRPDTDPTVAERLAVIREHVDARYLSVDVTDQQAVPEVTAYGPVRGLLHGAAVNEPHPMSTVDDAGLARTVAPKADGLANLLSAVGDGLRLVVAFGSVIGRTGLTAQAEYCVANEWLRHRLTEWAADRPGCRAHCVEWSLWSEIGMGARMGAVDGLAATGVAAIPPDSAADALVTLLGTPDAPVTVTVSGRLPSTFTVAGPEVPLVRFLEDLPARTPGVETVAEATLSPADDPYLTEHSVDGVTVLPAVLGLEAMAQAVHATTGERTAWSFRDVNLPTPVVIGTSRRMRVATLADERGHSVEAVLTDDGDQFGSPRMTATIVPAPPLPPPGNPGTPPDRRGVHPYYGPLFFHSGRFARLREYEALSAFEVRAWLDTSDMDWFAGIHSRRLLLGDPGLLDASIHVLLACLPHRTVLPVGADSVTIWRRPSEVAFVRAREVRHTMTDYVFDVDLTDSHGTAVARWERLRLHAVGTRKWAVPLPARLVGPLLTRRLIECGVADGLAAWTSPDDTGGLRLEVRADHPVWTAVTAVDADPGAEPDRLSLALRDGTTDRLAESTARSAAIRKALASAGVTGEPRIRLVNGDLVVLGTGDGVQVACLLTTCEPANRALAIAVALPGI</sequence>
<evidence type="ECO:0000259" key="5">
    <source>
        <dbReference type="PROSITE" id="PS52004"/>
    </source>
</evidence>
<dbReference type="Gene3D" id="3.40.366.10">
    <property type="entry name" value="Malonyl-Coenzyme A Acyl Carrier Protein, domain 2"/>
    <property type="match status" value="1"/>
</dbReference>
<keyword evidence="2" id="KW-0597">Phosphoprotein</keyword>
<dbReference type="RefSeq" id="WP_132117724.1">
    <property type="nucleotide sequence ID" value="NZ_SLWS01000004.1"/>
</dbReference>
<dbReference type="InterPro" id="IPR050091">
    <property type="entry name" value="PKS_NRPS_Biosynth_Enz"/>
</dbReference>
<keyword evidence="7" id="KW-1185">Reference proteome</keyword>
<reference evidence="6 7" key="1">
    <citation type="submission" date="2019-03" db="EMBL/GenBank/DDBJ databases">
        <title>Genomic Encyclopedia of Type Strains, Phase IV (KMG-IV): sequencing the most valuable type-strain genomes for metagenomic binning, comparative biology and taxonomic classification.</title>
        <authorList>
            <person name="Goeker M."/>
        </authorList>
    </citation>
    <scope>NUCLEOTIDE SEQUENCE [LARGE SCALE GENOMIC DNA]</scope>
    <source>
        <strain evidence="6 7">DSM 45934</strain>
    </source>
</reference>
<dbReference type="Gene3D" id="3.40.50.720">
    <property type="entry name" value="NAD(P)-binding Rossmann-like Domain"/>
    <property type="match status" value="1"/>
</dbReference>
<evidence type="ECO:0000313" key="7">
    <source>
        <dbReference type="Proteomes" id="UP000295680"/>
    </source>
</evidence>
<dbReference type="InterPro" id="IPR057326">
    <property type="entry name" value="KR_dom"/>
</dbReference>
<dbReference type="InterPro" id="IPR014030">
    <property type="entry name" value="Ketoacyl_synth_N"/>
</dbReference>
<dbReference type="InterPro" id="IPR016035">
    <property type="entry name" value="Acyl_Trfase/lysoPLipase"/>
</dbReference>
<dbReference type="SUPFAM" id="SSF55048">
    <property type="entry name" value="Probable ACP-binding domain of malonyl-CoA ACP transacylase"/>
    <property type="match status" value="1"/>
</dbReference>
<dbReference type="GO" id="GO:0071770">
    <property type="term" value="P:DIM/DIP cell wall layer assembly"/>
    <property type="evidence" value="ECO:0007669"/>
    <property type="project" value="TreeGrafter"/>
</dbReference>
<keyword evidence="1" id="KW-0596">Phosphopantetheine</keyword>
<protein>
    <submittedName>
        <fullName evidence="6">Enediyne polyketide synthase</fullName>
    </submittedName>
</protein>
<dbReference type="OrthoDB" id="9778690at2"/>
<dbReference type="PROSITE" id="PS52004">
    <property type="entry name" value="KS3_2"/>
    <property type="match status" value="1"/>
</dbReference>
<dbReference type="Pfam" id="PF02801">
    <property type="entry name" value="Ketoacyl-synt_C"/>
    <property type="match status" value="1"/>
</dbReference>
<accession>A0A4R2JLB8</accession>
<dbReference type="InterPro" id="IPR016039">
    <property type="entry name" value="Thiolase-like"/>
</dbReference>
<dbReference type="Pfam" id="PF00109">
    <property type="entry name" value="ketoacyl-synt"/>
    <property type="match status" value="1"/>
</dbReference>
<dbReference type="Gene3D" id="3.10.129.110">
    <property type="entry name" value="Polyketide synthase dehydratase"/>
    <property type="match status" value="1"/>
</dbReference>
<organism evidence="6 7">
    <name type="scientific">Actinocrispum wychmicini</name>
    <dbReference type="NCBI Taxonomy" id="1213861"/>
    <lineage>
        <taxon>Bacteria</taxon>
        <taxon>Bacillati</taxon>
        <taxon>Actinomycetota</taxon>
        <taxon>Actinomycetes</taxon>
        <taxon>Pseudonocardiales</taxon>
        <taxon>Pseudonocardiaceae</taxon>
        <taxon>Actinocrispum</taxon>
    </lineage>
</organism>
<dbReference type="GO" id="GO:0005737">
    <property type="term" value="C:cytoplasm"/>
    <property type="evidence" value="ECO:0007669"/>
    <property type="project" value="TreeGrafter"/>
</dbReference>
<dbReference type="GO" id="GO:0004312">
    <property type="term" value="F:fatty acid synthase activity"/>
    <property type="evidence" value="ECO:0007669"/>
    <property type="project" value="TreeGrafter"/>
</dbReference>
<dbReference type="InterPro" id="IPR020807">
    <property type="entry name" value="PKS_DH"/>
</dbReference>
<evidence type="ECO:0000256" key="4">
    <source>
        <dbReference type="SAM" id="MobiDB-lite"/>
    </source>
</evidence>
<dbReference type="InterPro" id="IPR049551">
    <property type="entry name" value="PKS_DH_C"/>
</dbReference>
<dbReference type="SUPFAM" id="SSF53901">
    <property type="entry name" value="Thiolase-like"/>
    <property type="match status" value="1"/>
</dbReference>
<dbReference type="Gene3D" id="3.40.47.10">
    <property type="match status" value="1"/>
</dbReference>
<feature type="region of interest" description="Disordered" evidence="4">
    <location>
        <begin position="884"/>
        <end position="906"/>
    </location>
</feature>
<evidence type="ECO:0000313" key="6">
    <source>
        <dbReference type="EMBL" id="TCO59657.1"/>
    </source>
</evidence>
<dbReference type="InterPro" id="IPR013968">
    <property type="entry name" value="PKS_KR"/>
</dbReference>
<dbReference type="InterPro" id="IPR042104">
    <property type="entry name" value="PKS_dehydratase_sf"/>
</dbReference>
<dbReference type="EMBL" id="SLWS01000004">
    <property type="protein sequence ID" value="TCO59657.1"/>
    <property type="molecule type" value="Genomic_DNA"/>
</dbReference>
<dbReference type="SUPFAM" id="SSF47336">
    <property type="entry name" value="ACP-like"/>
    <property type="match status" value="1"/>
</dbReference>
<dbReference type="SUPFAM" id="SSF51735">
    <property type="entry name" value="NAD(P)-binding Rossmann-fold domains"/>
    <property type="match status" value="1"/>
</dbReference>
<dbReference type="Proteomes" id="UP000295680">
    <property type="component" value="Unassembled WGS sequence"/>
</dbReference>
<dbReference type="InterPro" id="IPR014043">
    <property type="entry name" value="Acyl_transferase_dom"/>
</dbReference>
<dbReference type="GO" id="GO:0006633">
    <property type="term" value="P:fatty acid biosynthetic process"/>
    <property type="evidence" value="ECO:0007669"/>
    <property type="project" value="TreeGrafter"/>
</dbReference>
<comment type="caution">
    <text evidence="6">The sequence shown here is derived from an EMBL/GenBank/DDBJ whole genome shotgun (WGS) entry which is preliminary data.</text>
</comment>
<dbReference type="Gene3D" id="1.10.1200.10">
    <property type="entry name" value="ACP-like"/>
    <property type="match status" value="1"/>
</dbReference>
<dbReference type="InterPro" id="IPR049552">
    <property type="entry name" value="PKS_DH_N"/>
</dbReference>
<proteinExistence type="predicted"/>
<dbReference type="SMART" id="SM00825">
    <property type="entry name" value="PKS_KS"/>
    <property type="match status" value="1"/>
</dbReference>
<dbReference type="PANTHER" id="PTHR43775:SF37">
    <property type="entry name" value="SI:DKEY-61P9.11"/>
    <property type="match status" value="1"/>
</dbReference>
<dbReference type="SMART" id="SM00822">
    <property type="entry name" value="PKS_KR"/>
    <property type="match status" value="1"/>
</dbReference>
<dbReference type="InterPro" id="IPR020841">
    <property type="entry name" value="PKS_Beta-ketoAc_synthase_dom"/>
</dbReference>
<dbReference type="InterPro" id="IPR036291">
    <property type="entry name" value="NAD(P)-bd_dom_sf"/>
</dbReference>
<dbReference type="Pfam" id="PF08659">
    <property type="entry name" value="KR"/>
    <property type="match status" value="1"/>
</dbReference>
<dbReference type="SMART" id="SM00826">
    <property type="entry name" value="PKS_DH"/>
    <property type="match status" value="1"/>
</dbReference>
<gene>
    <name evidence="6" type="ORF">EV192_104500</name>
</gene>
<dbReference type="InterPro" id="IPR036736">
    <property type="entry name" value="ACP-like_sf"/>
</dbReference>
<evidence type="ECO:0000256" key="2">
    <source>
        <dbReference type="ARBA" id="ARBA00022553"/>
    </source>
</evidence>
<dbReference type="InterPro" id="IPR016036">
    <property type="entry name" value="Malonyl_transacylase_ACP-bd"/>
</dbReference>
<dbReference type="Pfam" id="PF00698">
    <property type="entry name" value="Acyl_transf_1"/>
    <property type="match status" value="1"/>
</dbReference>
<dbReference type="InterPro" id="IPR014031">
    <property type="entry name" value="Ketoacyl_synth_C"/>
</dbReference>